<sequence>MSYLFEIFPQLAQGFIVTLQVFIITLILAIPLGGLCAFLMRLPVIKWLLNFYVWIMRGTPLLLQIITVYYGLPLVGLNIQSRLFACLIAFVLNYAAYFAEIFRGGIAAIPQGQYEAAKVLKFTPWQTARLIILPQVAKIVLPSAMNEVINLVKDSSLVYIVGLFDIVLAAQTAMNRDVTLVPMFMAGLFYLVFIGILTLLAKQLEKKFNFYK</sequence>
<proteinExistence type="inferred from homology"/>
<evidence type="ECO:0000256" key="2">
    <source>
        <dbReference type="ARBA" id="ARBA00022448"/>
    </source>
</evidence>
<dbReference type="AlphaFoldDB" id="A0AA45KH10"/>
<dbReference type="PANTHER" id="PTHR30614">
    <property type="entry name" value="MEMBRANE COMPONENT OF AMINO ACID ABC TRANSPORTER"/>
    <property type="match status" value="1"/>
</dbReference>
<dbReference type="FunFam" id="1.10.3720.10:FF:000006">
    <property type="entry name" value="Glutamate/aspartate ABC transporter, permease protein GltK"/>
    <property type="match status" value="1"/>
</dbReference>
<evidence type="ECO:0000256" key="7">
    <source>
        <dbReference type="ARBA" id="ARBA00022970"/>
    </source>
</evidence>
<evidence type="ECO:0000256" key="1">
    <source>
        <dbReference type="ARBA" id="ARBA00004651"/>
    </source>
</evidence>
<protein>
    <submittedName>
        <fullName evidence="12">Amino acid ABC transporter permease</fullName>
    </submittedName>
</protein>
<dbReference type="NCBIfam" id="TIGR01726">
    <property type="entry name" value="HEQRo_perm_3TM"/>
    <property type="match status" value="1"/>
</dbReference>
<feature type="transmembrane region" description="Helical" evidence="10">
    <location>
        <begin position="157"/>
        <end position="174"/>
    </location>
</feature>
<keyword evidence="5" id="KW-0571">Peptide transport</keyword>
<feature type="domain" description="ABC transmembrane type-1" evidence="11">
    <location>
        <begin position="15"/>
        <end position="201"/>
    </location>
</feature>
<evidence type="ECO:0000256" key="6">
    <source>
        <dbReference type="ARBA" id="ARBA00022927"/>
    </source>
</evidence>
<evidence type="ECO:0000256" key="10">
    <source>
        <dbReference type="RuleBase" id="RU363032"/>
    </source>
</evidence>
<gene>
    <name evidence="12" type="ORF">JW886_02760</name>
</gene>
<keyword evidence="8 10" id="KW-1133">Transmembrane helix</keyword>
<dbReference type="GO" id="GO:0022857">
    <property type="term" value="F:transmembrane transporter activity"/>
    <property type="evidence" value="ECO:0007669"/>
    <property type="project" value="InterPro"/>
</dbReference>
<dbReference type="CDD" id="cd06261">
    <property type="entry name" value="TM_PBP2"/>
    <property type="match status" value="1"/>
</dbReference>
<comment type="subcellular location">
    <subcellularLocation>
        <location evidence="1 10">Cell membrane</location>
        <topology evidence="1 10">Multi-pass membrane protein</topology>
    </subcellularLocation>
</comment>
<keyword evidence="7" id="KW-0029">Amino-acid transport</keyword>
<keyword evidence="9 10" id="KW-0472">Membrane</keyword>
<dbReference type="PANTHER" id="PTHR30614:SF0">
    <property type="entry name" value="L-CYSTINE TRANSPORT SYSTEM PERMEASE PROTEIN TCYL"/>
    <property type="match status" value="1"/>
</dbReference>
<dbReference type="GO" id="GO:0015031">
    <property type="term" value="P:protein transport"/>
    <property type="evidence" value="ECO:0007669"/>
    <property type="project" value="UniProtKB-KW"/>
</dbReference>
<dbReference type="InterPro" id="IPR035906">
    <property type="entry name" value="MetI-like_sf"/>
</dbReference>
<dbReference type="InterPro" id="IPR000515">
    <property type="entry name" value="MetI-like"/>
</dbReference>
<feature type="transmembrane region" description="Helical" evidence="10">
    <location>
        <begin position="82"/>
        <end position="99"/>
    </location>
</feature>
<evidence type="ECO:0000256" key="5">
    <source>
        <dbReference type="ARBA" id="ARBA00022856"/>
    </source>
</evidence>
<dbReference type="Gene3D" id="1.10.3720.10">
    <property type="entry name" value="MetI-like"/>
    <property type="match status" value="1"/>
</dbReference>
<dbReference type="InterPro" id="IPR043429">
    <property type="entry name" value="ArtM/GltK/GlnP/TcyL/YhdX-like"/>
</dbReference>
<name>A0AA45KH10_9LACT</name>
<keyword evidence="4 10" id="KW-0812">Transmembrane</keyword>
<dbReference type="KEGG" id="lti:JW886_02760"/>
<reference evidence="12 13" key="1">
    <citation type="submission" date="2021-02" db="EMBL/GenBank/DDBJ databases">
        <title>Complete genome sequence of Lactococcus lactis strain K_LL004.</title>
        <authorList>
            <person name="Kim H.B."/>
        </authorList>
    </citation>
    <scope>NUCLEOTIDE SEQUENCE [LARGE SCALE GENOMIC DNA]</scope>
    <source>
        <strain evidence="12 13">K_LL004</strain>
    </source>
</reference>
<dbReference type="EMBL" id="CP070872">
    <property type="protein sequence ID" value="QSE77200.1"/>
    <property type="molecule type" value="Genomic_DNA"/>
</dbReference>
<comment type="similarity">
    <text evidence="10">Belongs to the binding-protein-dependent transport system permease family.</text>
</comment>
<evidence type="ECO:0000256" key="8">
    <source>
        <dbReference type="ARBA" id="ARBA00022989"/>
    </source>
</evidence>
<dbReference type="Proteomes" id="UP000663608">
    <property type="component" value="Chromosome"/>
</dbReference>
<dbReference type="GO" id="GO:0043190">
    <property type="term" value="C:ATP-binding cassette (ABC) transporter complex"/>
    <property type="evidence" value="ECO:0007669"/>
    <property type="project" value="InterPro"/>
</dbReference>
<dbReference type="RefSeq" id="WP_075524815.1">
    <property type="nucleotide sequence ID" value="NZ_CP070872.1"/>
</dbReference>
<evidence type="ECO:0000256" key="3">
    <source>
        <dbReference type="ARBA" id="ARBA00022475"/>
    </source>
</evidence>
<dbReference type="PROSITE" id="PS50928">
    <property type="entry name" value="ABC_TM1"/>
    <property type="match status" value="1"/>
</dbReference>
<keyword evidence="2 10" id="KW-0813">Transport</keyword>
<evidence type="ECO:0000256" key="4">
    <source>
        <dbReference type="ARBA" id="ARBA00022692"/>
    </source>
</evidence>
<feature type="transmembrane region" description="Helical" evidence="10">
    <location>
        <begin position="180"/>
        <end position="201"/>
    </location>
</feature>
<keyword evidence="3" id="KW-1003">Cell membrane</keyword>
<evidence type="ECO:0000313" key="13">
    <source>
        <dbReference type="Proteomes" id="UP000663608"/>
    </source>
</evidence>
<dbReference type="GO" id="GO:0006865">
    <property type="term" value="P:amino acid transport"/>
    <property type="evidence" value="ECO:0007669"/>
    <property type="project" value="UniProtKB-KW"/>
</dbReference>
<dbReference type="GO" id="GO:0015833">
    <property type="term" value="P:peptide transport"/>
    <property type="evidence" value="ECO:0007669"/>
    <property type="project" value="UniProtKB-KW"/>
</dbReference>
<keyword evidence="13" id="KW-1185">Reference proteome</keyword>
<dbReference type="InterPro" id="IPR010065">
    <property type="entry name" value="AA_ABC_transptr_permease_3TM"/>
</dbReference>
<evidence type="ECO:0000256" key="9">
    <source>
        <dbReference type="ARBA" id="ARBA00023136"/>
    </source>
</evidence>
<dbReference type="Pfam" id="PF00528">
    <property type="entry name" value="BPD_transp_1"/>
    <property type="match status" value="1"/>
</dbReference>
<dbReference type="SUPFAM" id="SSF161098">
    <property type="entry name" value="MetI-like"/>
    <property type="match status" value="1"/>
</dbReference>
<accession>A0AA45KH10</accession>
<keyword evidence="6" id="KW-0653">Protein transport</keyword>
<organism evidence="12 13">
    <name type="scientific">Lactococcus taiwanensis</name>
    <dbReference type="NCBI Taxonomy" id="1151742"/>
    <lineage>
        <taxon>Bacteria</taxon>
        <taxon>Bacillati</taxon>
        <taxon>Bacillota</taxon>
        <taxon>Bacilli</taxon>
        <taxon>Lactobacillales</taxon>
        <taxon>Streptococcaceae</taxon>
        <taxon>Lactococcus</taxon>
    </lineage>
</organism>
<feature type="transmembrane region" description="Helical" evidence="10">
    <location>
        <begin position="51"/>
        <end position="70"/>
    </location>
</feature>
<evidence type="ECO:0000313" key="12">
    <source>
        <dbReference type="EMBL" id="QSE77200.1"/>
    </source>
</evidence>
<evidence type="ECO:0000259" key="11">
    <source>
        <dbReference type="PROSITE" id="PS50928"/>
    </source>
</evidence>
<feature type="transmembrane region" description="Helical" evidence="10">
    <location>
        <begin position="12"/>
        <end position="39"/>
    </location>
</feature>